<dbReference type="SUPFAM" id="SSF53850">
    <property type="entry name" value="Periplasmic binding protein-like II"/>
    <property type="match status" value="1"/>
</dbReference>
<evidence type="ECO:0000256" key="17">
    <source>
        <dbReference type="ARBA" id="ARBA00024861"/>
    </source>
</evidence>
<evidence type="ECO:0000256" key="5">
    <source>
        <dbReference type="ARBA" id="ARBA00007955"/>
    </source>
</evidence>
<dbReference type="GO" id="GO:0005524">
    <property type="term" value="F:ATP binding"/>
    <property type="evidence" value="ECO:0007669"/>
    <property type="project" value="UniProtKB-KW"/>
</dbReference>
<dbReference type="AlphaFoldDB" id="A0A2S8SVT8"/>
<evidence type="ECO:0000256" key="12">
    <source>
        <dbReference type="ARBA" id="ARBA00022723"/>
    </source>
</evidence>
<evidence type="ECO:0000256" key="9">
    <source>
        <dbReference type="ARBA" id="ARBA00022605"/>
    </source>
</evidence>
<keyword evidence="22" id="KW-1185">Reference proteome</keyword>
<dbReference type="InParanoid" id="A0A2S8SVT8"/>
<dbReference type="NCBIfam" id="TIGR00070">
    <property type="entry name" value="hisG"/>
    <property type="match status" value="1"/>
</dbReference>
<dbReference type="GO" id="GO:0005737">
    <property type="term" value="C:cytoplasm"/>
    <property type="evidence" value="ECO:0007669"/>
    <property type="project" value="UniProtKB-SubCell"/>
</dbReference>
<dbReference type="FunFam" id="3.30.70.120:FF:000002">
    <property type="entry name" value="ATP phosphoribosyltransferase"/>
    <property type="match status" value="1"/>
</dbReference>
<evidence type="ECO:0000256" key="15">
    <source>
        <dbReference type="ARBA" id="ARBA00022842"/>
    </source>
</evidence>
<evidence type="ECO:0000259" key="19">
    <source>
        <dbReference type="Pfam" id="PF01634"/>
    </source>
</evidence>
<evidence type="ECO:0000313" key="21">
    <source>
        <dbReference type="EMBL" id="PQV64910.1"/>
    </source>
</evidence>
<dbReference type="Pfam" id="PF01634">
    <property type="entry name" value="HisG"/>
    <property type="match status" value="1"/>
</dbReference>
<dbReference type="InterPro" id="IPR015867">
    <property type="entry name" value="N-reg_PII/ATP_PRibTrfase_C"/>
</dbReference>
<dbReference type="EC" id="2.4.2.17" evidence="6 18"/>
<gene>
    <name evidence="18" type="primary">hisG</name>
    <name evidence="21" type="ORF">B1R32_103177</name>
</gene>
<dbReference type="PANTHER" id="PTHR21403:SF10">
    <property type="entry name" value="ATP PHOSPHORIBOSYLTRANSFERASE"/>
    <property type="match status" value="1"/>
</dbReference>
<accession>A0A2S8SVT8</accession>
<dbReference type="PANTHER" id="PTHR21403">
    <property type="entry name" value="ATP PHOSPHORIBOSYLTRANSFERASE ATP-PRTASE"/>
    <property type="match status" value="1"/>
</dbReference>
<name>A0A2S8SVT8_9BACT</name>
<dbReference type="InterPro" id="IPR020621">
    <property type="entry name" value="ATP-PRT_HisG_long"/>
</dbReference>
<evidence type="ECO:0000256" key="13">
    <source>
        <dbReference type="ARBA" id="ARBA00022741"/>
    </source>
</evidence>
<comment type="activity regulation">
    <text evidence="18">Feedback inhibited by histidine.</text>
</comment>
<keyword evidence="16 18" id="KW-0368">Histidine biosynthesis</keyword>
<reference evidence="21 22" key="1">
    <citation type="journal article" date="2018" name="Syst. Appl. Microbiol.">
        <title>Abditibacterium utsteinense sp. nov., the first cultivated member of candidate phylum FBP, isolated from ice-free Antarctic soil samples.</title>
        <authorList>
            <person name="Tahon G."/>
            <person name="Tytgat B."/>
            <person name="Lebbe L."/>
            <person name="Carlier A."/>
            <person name="Willems A."/>
        </authorList>
    </citation>
    <scope>NUCLEOTIDE SEQUENCE [LARGE SCALE GENOMIC DNA]</scope>
    <source>
        <strain evidence="21 22">LMG 29911</strain>
    </source>
</reference>
<dbReference type="Pfam" id="PF08029">
    <property type="entry name" value="HisG_C"/>
    <property type="match status" value="1"/>
</dbReference>
<dbReference type="UniPathway" id="UPA00031">
    <property type="reaction ID" value="UER00006"/>
</dbReference>
<evidence type="ECO:0000256" key="6">
    <source>
        <dbReference type="ARBA" id="ARBA00011946"/>
    </source>
</evidence>
<dbReference type="SUPFAM" id="SSF54913">
    <property type="entry name" value="GlnB-like"/>
    <property type="match status" value="1"/>
</dbReference>
<protein>
    <recommendedName>
        <fullName evidence="7 18">ATP phosphoribosyltransferase</fullName>
        <shortName evidence="18">ATP-PRT</shortName>
        <shortName evidence="18">ATP-PRTase</shortName>
        <ecNumber evidence="6 18">2.4.2.17</ecNumber>
    </recommendedName>
</protein>
<keyword evidence="15 18" id="KW-0460">Magnesium</keyword>
<dbReference type="GO" id="GO:0000105">
    <property type="term" value="P:L-histidine biosynthetic process"/>
    <property type="evidence" value="ECO:0007669"/>
    <property type="project" value="UniProtKB-UniRule"/>
</dbReference>
<evidence type="ECO:0000256" key="8">
    <source>
        <dbReference type="ARBA" id="ARBA00022490"/>
    </source>
</evidence>
<evidence type="ECO:0000256" key="4">
    <source>
        <dbReference type="ARBA" id="ARBA00004667"/>
    </source>
</evidence>
<feature type="domain" description="Histidine biosynthesis HisG C-terminal" evidence="20">
    <location>
        <begin position="223"/>
        <end position="295"/>
    </location>
</feature>
<comment type="similarity">
    <text evidence="5 18">Belongs to the ATP phosphoribosyltransferase family. Long subfamily.</text>
</comment>
<dbReference type="CDD" id="cd13593">
    <property type="entry name" value="PBP2_HisGL3"/>
    <property type="match status" value="1"/>
</dbReference>
<dbReference type="InterPro" id="IPR013820">
    <property type="entry name" value="ATP_PRibTrfase_cat"/>
</dbReference>
<evidence type="ECO:0000256" key="14">
    <source>
        <dbReference type="ARBA" id="ARBA00022840"/>
    </source>
</evidence>
<dbReference type="Gene3D" id="3.30.70.120">
    <property type="match status" value="1"/>
</dbReference>
<evidence type="ECO:0000313" key="22">
    <source>
        <dbReference type="Proteomes" id="UP000237684"/>
    </source>
</evidence>
<keyword evidence="10 18" id="KW-0328">Glycosyltransferase</keyword>
<sequence>MILNDAPSTQRCRLGLPKGSLQDATIRMMRRAGWNISVSERSYFPAVNDDDLEIVLLRAQEIPRYVMDGVLDAGITGYDNVLENSADIHEICELIYSKATSKPYRWVLAVPKGSEIKSAKDLEGKRIATELVNVTRRYLESHDVKAEVEFSWGATEVKVPSLVDAIVEGTETGSTLRAHGLEIIDELLSSTTRFIANHNSWNDAWKREKLSNMATLLQGAMQAEGKVGLKMNAPRQNLEQITQMLPAMNTPTISPLADESYVALEIIADESRVRDLIPNLLRAGATGIIEYPLNKVIA</sequence>
<evidence type="ECO:0000256" key="11">
    <source>
        <dbReference type="ARBA" id="ARBA00022679"/>
    </source>
</evidence>
<dbReference type="InterPro" id="IPR011322">
    <property type="entry name" value="N-reg_PII-like_a/b"/>
</dbReference>
<feature type="domain" description="ATP phosphoribosyltransferase catalytic" evidence="19">
    <location>
        <begin position="58"/>
        <end position="218"/>
    </location>
</feature>
<dbReference type="HAMAP" id="MF_00079">
    <property type="entry name" value="HisG_Long"/>
    <property type="match status" value="1"/>
</dbReference>
<dbReference type="InterPro" id="IPR013115">
    <property type="entry name" value="HisG_C"/>
</dbReference>
<keyword evidence="8 18" id="KW-0963">Cytoplasm</keyword>
<dbReference type="Proteomes" id="UP000237684">
    <property type="component" value="Unassembled WGS sequence"/>
</dbReference>
<keyword evidence="13 18" id="KW-0547">Nucleotide-binding</keyword>
<keyword evidence="11 18" id="KW-0808">Transferase</keyword>
<evidence type="ECO:0000259" key="20">
    <source>
        <dbReference type="Pfam" id="PF08029"/>
    </source>
</evidence>
<dbReference type="NCBIfam" id="TIGR03455">
    <property type="entry name" value="HisG_C-term"/>
    <property type="match status" value="1"/>
</dbReference>
<evidence type="ECO:0000256" key="10">
    <source>
        <dbReference type="ARBA" id="ARBA00022676"/>
    </source>
</evidence>
<dbReference type="InterPro" id="IPR001348">
    <property type="entry name" value="ATP_PRibTrfase_HisG"/>
</dbReference>
<evidence type="ECO:0000256" key="3">
    <source>
        <dbReference type="ARBA" id="ARBA00004496"/>
    </source>
</evidence>
<evidence type="ECO:0000256" key="2">
    <source>
        <dbReference type="ARBA" id="ARBA00001946"/>
    </source>
</evidence>
<proteinExistence type="inferred from homology"/>
<comment type="function">
    <text evidence="17 18">Catalyzes the condensation of ATP and 5-phosphoribose 1-diphosphate to form N'-(5'-phosphoribosyl)-ATP (PR-ATP). Has a crucial role in the pathway because the rate of histidine biosynthesis seems to be controlled primarily by regulation of HisG enzymatic activity.</text>
</comment>
<keyword evidence="14 18" id="KW-0067">ATP-binding</keyword>
<comment type="catalytic activity">
    <reaction evidence="1 18">
        <text>1-(5-phospho-beta-D-ribosyl)-ATP + diphosphate = 5-phospho-alpha-D-ribose 1-diphosphate + ATP</text>
        <dbReference type="Rhea" id="RHEA:18473"/>
        <dbReference type="ChEBI" id="CHEBI:30616"/>
        <dbReference type="ChEBI" id="CHEBI:33019"/>
        <dbReference type="ChEBI" id="CHEBI:58017"/>
        <dbReference type="ChEBI" id="CHEBI:73183"/>
        <dbReference type="EC" id="2.4.2.17"/>
    </reaction>
</comment>
<evidence type="ECO:0000256" key="1">
    <source>
        <dbReference type="ARBA" id="ARBA00000915"/>
    </source>
</evidence>
<dbReference type="Gene3D" id="3.40.190.10">
    <property type="entry name" value="Periplasmic binding protein-like II"/>
    <property type="match status" value="2"/>
</dbReference>
<comment type="subcellular location">
    <subcellularLocation>
        <location evidence="3 18">Cytoplasm</location>
    </subcellularLocation>
</comment>
<comment type="pathway">
    <text evidence="4 18">Amino-acid biosynthesis; L-histidine biosynthesis; L-histidine from 5-phospho-alpha-D-ribose 1-diphosphate: step 1/9.</text>
</comment>
<comment type="cofactor">
    <cofactor evidence="2 18">
        <name>Mg(2+)</name>
        <dbReference type="ChEBI" id="CHEBI:18420"/>
    </cofactor>
</comment>
<comment type="caution">
    <text evidence="21">The sequence shown here is derived from an EMBL/GenBank/DDBJ whole genome shotgun (WGS) entry which is preliminary data.</text>
</comment>
<evidence type="ECO:0000256" key="7">
    <source>
        <dbReference type="ARBA" id="ARBA00020998"/>
    </source>
</evidence>
<organism evidence="21 22">
    <name type="scientific">Abditibacterium utsteinense</name>
    <dbReference type="NCBI Taxonomy" id="1960156"/>
    <lineage>
        <taxon>Bacteria</taxon>
        <taxon>Pseudomonadati</taxon>
        <taxon>Abditibacteriota</taxon>
        <taxon>Abditibacteriia</taxon>
        <taxon>Abditibacteriales</taxon>
        <taxon>Abditibacteriaceae</taxon>
        <taxon>Abditibacterium</taxon>
    </lineage>
</organism>
<dbReference type="FunCoup" id="A0A2S8SVT8">
    <property type="interactions" value="372"/>
</dbReference>
<dbReference type="GO" id="GO:0000287">
    <property type="term" value="F:magnesium ion binding"/>
    <property type="evidence" value="ECO:0007669"/>
    <property type="project" value="UniProtKB-UniRule"/>
</dbReference>
<keyword evidence="12 18" id="KW-0479">Metal-binding</keyword>
<dbReference type="GO" id="GO:0003879">
    <property type="term" value="F:ATP phosphoribosyltransferase activity"/>
    <property type="evidence" value="ECO:0007669"/>
    <property type="project" value="UniProtKB-UniRule"/>
</dbReference>
<evidence type="ECO:0000256" key="18">
    <source>
        <dbReference type="HAMAP-Rule" id="MF_00079"/>
    </source>
</evidence>
<dbReference type="EMBL" id="NIGF01000003">
    <property type="protein sequence ID" value="PQV64910.1"/>
    <property type="molecule type" value="Genomic_DNA"/>
</dbReference>
<keyword evidence="9 18" id="KW-0028">Amino-acid biosynthesis</keyword>
<evidence type="ECO:0000256" key="16">
    <source>
        <dbReference type="ARBA" id="ARBA00023102"/>
    </source>
</evidence>